<organism evidence="2 3">
    <name type="scientific">Lagenidium giganteum</name>
    <dbReference type="NCBI Taxonomy" id="4803"/>
    <lineage>
        <taxon>Eukaryota</taxon>
        <taxon>Sar</taxon>
        <taxon>Stramenopiles</taxon>
        <taxon>Oomycota</taxon>
        <taxon>Peronosporomycetes</taxon>
        <taxon>Pythiales</taxon>
        <taxon>Pythiaceae</taxon>
    </lineage>
</organism>
<feature type="compositionally biased region" description="Acidic residues" evidence="1">
    <location>
        <begin position="25"/>
        <end position="43"/>
    </location>
</feature>
<name>A0AAV2YWN8_9STRA</name>
<evidence type="ECO:0000256" key="1">
    <source>
        <dbReference type="SAM" id="MobiDB-lite"/>
    </source>
</evidence>
<protein>
    <submittedName>
        <fullName evidence="2">Uncharacterized protein</fullName>
    </submittedName>
</protein>
<accession>A0AAV2YWN8</accession>
<reference evidence="2" key="1">
    <citation type="submission" date="2022-11" db="EMBL/GenBank/DDBJ databases">
        <authorList>
            <person name="Morgan W.R."/>
            <person name="Tartar A."/>
        </authorList>
    </citation>
    <scope>NUCLEOTIDE SEQUENCE</scope>
    <source>
        <strain evidence="2">ARSEF 373</strain>
    </source>
</reference>
<feature type="compositionally biased region" description="Basic and acidic residues" evidence="1">
    <location>
        <begin position="196"/>
        <end position="211"/>
    </location>
</feature>
<feature type="region of interest" description="Disordered" evidence="1">
    <location>
        <begin position="1"/>
        <end position="43"/>
    </location>
</feature>
<dbReference type="AlphaFoldDB" id="A0AAV2YWN8"/>
<feature type="compositionally biased region" description="Basic and acidic residues" evidence="1">
    <location>
        <begin position="108"/>
        <end position="119"/>
    </location>
</feature>
<reference evidence="2" key="2">
    <citation type="journal article" date="2023" name="Microbiol Resour">
        <title>Decontamination and Annotation of the Draft Genome Sequence of the Oomycete Lagenidium giganteum ARSEF 373.</title>
        <authorList>
            <person name="Morgan W.R."/>
            <person name="Tartar A."/>
        </authorList>
    </citation>
    <scope>NUCLEOTIDE SEQUENCE</scope>
    <source>
        <strain evidence="2">ARSEF 373</strain>
    </source>
</reference>
<feature type="compositionally biased region" description="Basic and acidic residues" evidence="1">
    <location>
        <begin position="163"/>
        <end position="176"/>
    </location>
</feature>
<feature type="region of interest" description="Disordered" evidence="1">
    <location>
        <begin position="55"/>
        <end position="222"/>
    </location>
</feature>
<comment type="caution">
    <text evidence="2">The sequence shown here is derived from an EMBL/GenBank/DDBJ whole genome shotgun (WGS) entry which is preliminary data.</text>
</comment>
<keyword evidence="3" id="KW-1185">Reference proteome</keyword>
<gene>
    <name evidence="2" type="ORF">N0F65_009670</name>
</gene>
<feature type="compositionally biased region" description="Basic and acidic residues" evidence="1">
    <location>
        <begin position="1"/>
        <end position="23"/>
    </location>
</feature>
<feature type="compositionally biased region" description="Acidic residues" evidence="1">
    <location>
        <begin position="58"/>
        <end position="88"/>
    </location>
</feature>
<evidence type="ECO:0000313" key="2">
    <source>
        <dbReference type="EMBL" id="DAZ97669.1"/>
    </source>
</evidence>
<dbReference type="Proteomes" id="UP001146120">
    <property type="component" value="Unassembled WGS sequence"/>
</dbReference>
<proteinExistence type="predicted"/>
<evidence type="ECO:0000313" key="3">
    <source>
        <dbReference type="Proteomes" id="UP001146120"/>
    </source>
</evidence>
<dbReference type="EMBL" id="DAKRPA010000128">
    <property type="protein sequence ID" value="DAZ97669.1"/>
    <property type="molecule type" value="Genomic_DNA"/>
</dbReference>
<sequence>MGSVEFARRPAAKHDEDLDHAADGEASDEELDTTVDDRNEDDTEVAATIINDASELAFDLEEGENDDVDLVAGDDDDENETDSSTETEADAHTWYTRRETGPAAGPTHSHDHDDGHDDGVAADAPGDVSDHGNACNLGESEDAEEDPTTVHGGDKGAIGHSGKRNERDDTASENRRVGLGGDVKVRRIGAHGQIGEPRDKGARKRQERDGTPSENQHNGLGETVKINIREKKLSVVTVCTDQENEKAQQFYAAEGIELVTTNGYAREQHG</sequence>